<keyword evidence="6" id="KW-1185">Reference proteome</keyword>
<reference evidence="6" key="1">
    <citation type="journal article" date="2019" name="Int. J. Syst. Evol. Microbiol.">
        <title>The Global Catalogue of Microorganisms (GCM) 10K type strain sequencing project: providing services to taxonomists for standard genome sequencing and annotation.</title>
        <authorList>
            <consortium name="The Broad Institute Genomics Platform"/>
            <consortium name="The Broad Institute Genome Sequencing Center for Infectious Disease"/>
            <person name="Wu L."/>
            <person name="Ma J."/>
        </authorList>
    </citation>
    <scope>NUCLEOTIDE SEQUENCE [LARGE SCALE GENOMIC DNA]</scope>
    <source>
        <strain evidence="6">JCM 18304</strain>
    </source>
</reference>
<dbReference type="PANTHER" id="PTHR48081">
    <property type="entry name" value="AB HYDROLASE SUPERFAMILY PROTEIN C4A8.06C"/>
    <property type="match status" value="1"/>
</dbReference>
<evidence type="ECO:0000313" key="6">
    <source>
        <dbReference type="Proteomes" id="UP001501570"/>
    </source>
</evidence>
<comment type="caution">
    <text evidence="5">The sequence shown here is derived from an EMBL/GenBank/DDBJ whole genome shotgun (WGS) entry which is preliminary data.</text>
</comment>
<evidence type="ECO:0000256" key="2">
    <source>
        <dbReference type="SAM" id="MobiDB-lite"/>
    </source>
</evidence>
<evidence type="ECO:0000256" key="1">
    <source>
        <dbReference type="ARBA" id="ARBA00022801"/>
    </source>
</evidence>
<dbReference type="InterPro" id="IPR001375">
    <property type="entry name" value="Peptidase_S9_cat"/>
</dbReference>
<accession>A0ABP9SP86</accession>
<evidence type="ECO:0000313" key="5">
    <source>
        <dbReference type="EMBL" id="GAA5200090.1"/>
    </source>
</evidence>
<dbReference type="InterPro" id="IPR050300">
    <property type="entry name" value="GDXG_lipolytic_enzyme"/>
</dbReference>
<evidence type="ECO:0000259" key="4">
    <source>
        <dbReference type="Pfam" id="PF20434"/>
    </source>
</evidence>
<sequence length="289" mass="30830">MSEYELWEKPPGGTGTEEADRPAVTAFRVEAPRPLPAMLVVPGGGYSNNAEHEGAPVARWLNSLGVNAFVLRYRVAPYRYPVPLLDAQRAIRFIRHHADRFGVDPERVGVLGFSAGGHLAGMLATEPSNHVDAPGAAGDPADAPGPADLRDLDGVDLAALPADEVDEEDALPGIAVLCYPVASFVGPVHHGSLESLLGPQPSEAVRRRLSIELRIKPASPPTFLWHTADDQVVDVANARLVAEALRRAGVPHELHVYPHGRHGLGLAEGAPEASEWTGSCAAFLKTYGW</sequence>
<name>A0ABP9SP86_9ACTN</name>
<feature type="region of interest" description="Disordered" evidence="2">
    <location>
        <begin position="127"/>
        <end position="148"/>
    </location>
</feature>
<dbReference type="SUPFAM" id="SSF53474">
    <property type="entry name" value="alpha/beta-Hydrolases"/>
    <property type="match status" value="1"/>
</dbReference>
<feature type="domain" description="Peptidase S9 prolyl oligopeptidase catalytic" evidence="3">
    <location>
        <begin position="218"/>
        <end position="285"/>
    </location>
</feature>
<gene>
    <name evidence="5" type="ORF">GCM10023322_77190</name>
</gene>
<dbReference type="InterPro" id="IPR049492">
    <property type="entry name" value="BD-FAE-like_dom"/>
</dbReference>
<keyword evidence="1 5" id="KW-0378">Hydrolase</keyword>
<evidence type="ECO:0000259" key="3">
    <source>
        <dbReference type="Pfam" id="PF00326"/>
    </source>
</evidence>
<organism evidence="5 6">
    <name type="scientific">Rugosimonospora acidiphila</name>
    <dbReference type="NCBI Taxonomy" id="556531"/>
    <lineage>
        <taxon>Bacteria</taxon>
        <taxon>Bacillati</taxon>
        <taxon>Actinomycetota</taxon>
        <taxon>Actinomycetes</taxon>
        <taxon>Micromonosporales</taxon>
        <taxon>Micromonosporaceae</taxon>
        <taxon>Rugosimonospora</taxon>
    </lineage>
</organism>
<feature type="compositionally biased region" description="Low complexity" evidence="2">
    <location>
        <begin position="132"/>
        <end position="147"/>
    </location>
</feature>
<dbReference type="InterPro" id="IPR029058">
    <property type="entry name" value="AB_hydrolase_fold"/>
</dbReference>
<dbReference type="RefSeq" id="WP_345638282.1">
    <property type="nucleotide sequence ID" value="NZ_BAABJQ010000041.1"/>
</dbReference>
<proteinExistence type="predicted"/>
<dbReference type="Proteomes" id="UP001501570">
    <property type="component" value="Unassembled WGS sequence"/>
</dbReference>
<dbReference type="Pfam" id="PF20434">
    <property type="entry name" value="BD-FAE"/>
    <property type="match status" value="1"/>
</dbReference>
<dbReference type="EMBL" id="BAABJQ010000041">
    <property type="protein sequence ID" value="GAA5200090.1"/>
    <property type="molecule type" value="Genomic_DNA"/>
</dbReference>
<dbReference type="Pfam" id="PF00326">
    <property type="entry name" value="Peptidase_S9"/>
    <property type="match status" value="1"/>
</dbReference>
<dbReference type="GO" id="GO:0016787">
    <property type="term" value="F:hydrolase activity"/>
    <property type="evidence" value="ECO:0007669"/>
    <property type="project" value="UniProtKB-KW"/>
</dbReference>
<feature type="domain" description="BD-FAE-like" evidence="4">
    <location>
        <begin position="33"/>
        <end position="128"/>
    </location>
</feature>
<protein>
    <submittedName>
        <fullName evidence="5">Alpha/beta hydrolase</fullName>
    </submittedName>
</protein>
<dbReference type="Gene3D" id="3.40.50.1820">
    <property type="entry name" value="alpha/beta hydrolase"/>
    <property type="match status" value="1"/>
</dbReference>
<dbReference type="PANTHER" id="PTHR48081:SF6">
    <property type="entry name" value="PEPTIDASE S9 PROLYL OLIGOPEPTIDASE CATALYTIC DOMAIN-CONTAINING PROTEIN"/>
    <property type="match status" value="1"/>
</dbReference>